<dbReference type="EMBL" id="JBHSFG010000003">
    <property type="protein sequence ID" value="MFC4463385.1"/>
    <property type="molecule type" value="Genomic_DNA"/>
</dbReference>
<organism evidence="1 2">
    <name type="scientific">Streptomyces xiangluensis</name>
    <dbReference type="NCBI Taxonomy" id="2665720"/>
    <lineage>
        <taxon>Bacteria</taxon>
        <taxon>Bacillati</taxon>
        <taxon>Actinomycetota</taxon>
        <taxon>Actinomycetes</taxon>
        <taxon>Kitasatosporales</taxon>
        <taxon>Streptomycetaceae</taxon>
        <taxon>Streptomyces</taxon>
    </lineage>
</organism>
<keyword evidence="2" id="KW-1185">Reference proteome</keyword>
<proteinExistence type="predicted"/>
<accession>A0ABV8YGL0</accession>
<protein>
    <submittedName>
        <fullName evidence="1">Uncharacterized protein</fullName>
    </submittedName>
</protein>
<dbReference type="Proteomes" id="UP001596012">
    <property type="component" value="Unassembled WGS sequence"/>
</dbReference>
<name>A0ABV8YGL0_9ACTN</name>
<gene>
    <name evidence="1" type="ORF">ACFPH6_01965</name>
</gene>
<evidence type="ECO:0000313" key="2">
    <source>
        <dbReference type="Proteomes" id="UP001596012"/>
    </source>
</evidence>
<comment type="caution">
    <text evidence="1">The sequence shown here is derived from an EMBL/GenBank/DDBJ whole genome shotgun (WGS) entry which is preliminary data.</text>
</comment>
<reference evidence="2" key="1">
    <citation type="journal article" date="2019" name="Int. J. Syst. Evol. Microbiol.">
        <title>The Global Catalogue of Microorganisms (GCM) 10K type strain sequencing project: providing services to taxonomists for standard genome sequencing and annotation.</title>
        <authorList>
            <consortium name="The Broad Institute Genomics Platform"/>
            <consortium name="The Broad Institute Genome Sequencing Center for Infectious Disease"/>
            <person name="Wu L."/>
            <person name="Ma J."/>
        </authorList>
    </citation>
    <scope>NUCLEOTIDE SEQUENCE [LARGE SCALE GENOMIC DNA]</scope>
    <source>
        <strain evidence="2">DT43</strain>
    </source>
</reference>
<evidence type="ECO:0000313" key="1">
    <source>
        <dbReference type="EMBL" id="MFC4463385.1"/>
    </source>
</evidence>
<sequence>MLAVADGRGGRISGSDGHIHVESNVLREGAAVRDVLAATFGHADDLPGEVATGCSLRVPFAMTCRRPESVTCLPCRERAGRQHLHFAEQVERLADMPGASLDRPQADRVAARYRELARRFSDT</sequence>
<dbReference type="RefSeq" id="WP_386336583.1">
    <property type="nucleotide sequence ID" value="NZ_JBHSFG010000003.1"/>
</dbReference>